<dbReference type="RefSeq" id="WP_052211700.1">
    <property type="nucleotide sequence ID" value="NZ_FQYW01000016.1"/>
</dbReference>
<dbReference type="SUPFAM" id="SSF48403">
    <property type="entry name" value="Ankyrin repeat"/>
    <property type="match status" value="1"/>
</dbReference>
<evidence type="ECO:0000256" key="1">
    <source>
        <dbReference type="ARBA" id="ARBA00022737"/>
    </source>
</evidence>
<dbReference type="PANTHER" id="PTHR24198:SF165">
    <property type="entry name" value="ANKYRIN REPEAT-CONTAINING PROTEIN-RELATED"/>
    <property type="match status" value="1"/>
</dbReference>
<dbReference type="AlphaFoldDB" id="A0A1M6EPL4"/>
<feature type="chain" id="PRO_5009917173" evidence="5">
    <location>
        <begin position="28"/>
        <end position="447"/>
    </location>
</feature>
<feature type="region of interest" description="Disordered" evidence="4">
    <location>
        <begin position="48"/>
        <end position="69"/>
    </location>
</feature>
<dbReference type="SMART" id="SM00248">
    <property type="entry name" value="ANK"/>
    <property type="match status" value="6"/>
</dbReference>
<dbReference type="Proteomes" id="UP000191240">
    <property type="component" value="Unassembled WGS sequence"/>
</dbReference>
<dbReference type="PROSITE" id="PS50297">
    <property type="entry name" value="ANK_REP_REGION"/>
    <property type="match status" value="2"/>
</dbReference>
<dbReference type="PROSITE" id="PS50088">
    <property type="entry name" value="ANK_REPEAT"/>
    <property type="match status" value="2"/>
</dbReference>
<sequence>MKKGIRSLCVAVTASALLFSATPSVEAGFDWGSVLGSVIGKAINNSGSNNSSNGSNGGNGGLSNQKHAVPNPNNNEKAFLLAIEKNDIETAQAMLDAGVDINGVYKASYGFLDGELQYTPFALALKFNNRNMMQFLLERGANVNGFYNFAGNYVCHIVSAGHYGDLSLLEYLHNWGADINGTGTTYGYNALDEVYTYNWNSYQRLLCAKYLLENGINPDNIPKNGVPIFIEAAKNSDYEMIDLLYSYGANINIRDKDGRSAVDIALKNHNLQLYKQLQELLAQGQQPSKYHEVKEAARSEANAKKNRDSELIDYSKHINKAIASYNDAVNMFNTDGEIIVKGTVKDRVKKANKILAKMNEAITTLEDNNLPLTNCTPEEKEIMLDWEQATKDSVLKNKEFIQLYTIDRELTYEEIVEADNLANEANTLGVYANEKKKAAEDFLHLKL</sequence>
<dbReference type="InterPro" id="IPR002110">
    <property type="entry name" value="Ankyrin_rpt"/>
</dbReference>
<dbReference type="EMBL" id="FQYW01000016">
    <property type="protein sequence ID" value="SHI87288.1"/>
    <property type="molecule type" value="Genomic_DNA"/>
</dbReference>
<name>A0A1M6EPL4_9FIRM</name>
<evidence type="ECO:0000313" key="7">
    <source>
        <dbReference type="Proteomes" id="UP000191240"/>
    </source>
</evidence>
<evidence type="ECO:0000256" key="3">
    <source>
        <dbReference type="PROSITE-ProRule" id="PRU00023"/>
    </source>
</evidence>
<reference evidence="6 7" key="1">
    <citation type="submission" date="2016-11" db="EMBL/GenBank/DDBJ databases">
        <authorList>
            <person name="Jaros S."/>
            <person name="Januszkiewicz K."/>
            <person name="Wedrychowicz H."/>
        </authorList>
    </citation>
    <scope>NUCLEOTIDE SEQUENCE [LARGE SCALE GENOMIC DNA]</scope>
    <source>
        <strain evidence="6 7">DSM 3074</strain>
    </source>
</reference>
<proteinExistence type="predicted"/>
<keyword evidence="1" id="KW-0677">Repeat</keyword>
<evidence type="ECO:0000313" key="6">
    <source>
        <dbReference type="EMBL" id="SHI87288.1"/>
    </source>
</evidence>
<dbReference type="Gene3D" id="1.25.40.20">
    <property type="entry name" value="Ankyrin repeat-containing domain"/>
    <property type="match status" value="1"/>
</dbReference>
<feature type="signal peptide" evidence="5">
    <location>
        <begin position="1"/>
        <end position="27"/>
    </location>
</feature>
<dbReference type="PANTHER" id="PTHR24198">
    <property type="entry name" value="ANKYRIN REPEAT AND PROTEIN KINASE DOMAIN-CONTAINING PROTEIN"/>
    <property type="match status" value="1"/>
</dbReference>
<evidence type="ECO:0000256" key="5">
    <source>
        <dbReference type="SAM" id="SignalP"/>
    </source>
</evidence>
<organism evidence="6 7">
    <name type="scientific">Anaerovibrio lipolyticus DSM 3074</name>
    <dbReference type="NCBI Taxonomy" id="1120997"/>
    <lineage>
        <taxon>Bacteria</taxon>
        <taxon>Bacillati</taxon>
        <taxon>Bacillota</taxon>
        <taxon>Negativicutes</taxon>
        <taxon>Selenomonadales</taxon>
        <taxon>Selenomonadaceae</taxon>
        <taxon>Anaerovibrio</taxon>
    </lineage>
</organism>
<gene>
    <name evidence="6" type="ORF">SAMN02745671_01961</name>
</gene>
<evidence type="ECO:0000256" key="2">
    <source>
        <dbReference type="ARBA" id="ARBA00023043"/>
    </source>
</evidence>
<evidence type="ECO:0000256" key="4">
    <source>
        <dbReference type="SAM" id="MobiDB-lite"/>
    </source>
</evidence>
<feature type="repeat" description="ANK" evidence="3">
    <location>
        <begin position="224"/>
        <end position="256"/>
    </location>
</feature>
<dbReference type="OrthoDB" id="9802764at2"/>
<accession>A0A1M6EPL4</accession>
<keyword evidence="5" id="KW-0732">Signal</keyword>
<feature type="repeat" description="ANK" evidence="3">
    <location>
        <begin position="116"/>
        <end position="148"/>
    </location>
</feature>
<keyword evidence="2 3" id="KW-0040">ANK repeat</keyword>
<dbReference type="Pfam" id="PF13637">
    <property type="entry name" value="Ank_4"/>
    <property type="match status" value="1"/>
</dbReference>
<dbReference type="InterPro" id="IPR036770">
    <property type="entry name" value="Ankyrin_rpt-contain_sf"/>
</dbReference>
<dbReference type="Pfam" id="PF13606">
    <property type="entry name" value="Ank_3"/>
    <property type="match status" value="1"/>
</dbReference>
<protein>
    <submittedName>
        <fullName evidence="6">Ankyrin repeat-containing protein</fullName>
    </submittedName>
</protein>